<evidence type="ECO:0000313" key="2">
    <source>
        <dbReference type="Proteomes" id="UP000291117"/>
    </source>
</evidence>
<dbReference type="RefSeq" id="WP_131606161.1">
    <property type="nucleotide sequence ID" value="NZ_SJSM01000001.1"/>
</dbReference>
<organism evidence="1 2">
    <name type="scientific">Pedobacter hiemivivus</name>
    <dbReference type="NCBI Taxonomy" id="2530454"/>
    <lineage>
        <taxon>Bacteria</taxon>
        <taxon>Pseudomonadati</taxon>
        <taxon>Bacteroidota</taxon>
        <taxon>Sphingobacteriia</taxon>
        <taxon>Sphingobacteriales</taxon>
        <taxon>Sphingobacteriaceae</taxon>
        <taxon>Pedobacter</taxon>
    </lineage>
</organism>
<dbReference type="AlphaFoldDB" id="A0A4R0NIS1"/>
<gene>
    <name evidence="1" type="ORF">EZ444_00485</name>
</gene>
<evidence type="ECO:0000313" key="1">
    <source>
        <dbReference type="EMBL" id="TCC99193.1"/>
    </source>
</evidence>
<reference evidence="1 2" key="1">
    <citation type="submission" date="2019-02" db="EMBL/GenBank/DDBJ databases">
        <title>Pedobacter sp. RP-3-8 sp. nov., isolated from Arctic soil.</title>
        <authorList>
            <person name="Dahal R.H."/>
        </authorList>
    </citation>
    <scope>NUCLEOTIDE SEQUENCE [LARGE SCALE GENOMIC DNA]</scope>
    <source>
        <strain evidence="1 2">RP-3-8</strain>
    </source>
</reference>
<comment type="caution">
    <text evidence="1">The sequence shown here is derived from an EMBL/GenBank/DDBJ whole genome shotgun (WGS) entry which is preliminary data.</text>
</comment>
<accession>A0A4R0NIS1</accession>
<name>A0A4R0NIS1_9SPHI</name>
<dbReference type="EMBL" id="SJSM01000001">
    <property type="protein sequence ID" value="TCC99193.1"/>
    <property type="molecule type" value="Genomic_DNA"/>
</dbReference>
<dbReference type="OrthoDB" id="1923405at2"/>
<sequence>MYPNFPVKVYDAEKDNDIYFYPEAYSYDILTVARNTFRGRITMLGVEISKIVKKAGCNSLIFLGDDDIPWLCRDSDYKPAKQALDYLSENKVGRKFNGALGIDRLQIPVFVRHLAWLTRCNTVLPYVYFTDPEHNIIGRICQYGNLHISILNIKTAQILQAYFENSKLERLNAEHCT</sequence>
<keyword evidence="2" id="KW-1185">Reference proteome</keyword>
<dbReference type="Proteomes" id="UP000291117">
    <property type="component" value="Unassembled WGS sequence"/>
</dbReference>
<protein>
    <submittedName>
        <fullName evidence="1">Uncharacterized protein</fullName>
    </submittedName>
</protein>
<proteinExistence type="predicted"/>